<feature type="transmembrane region" description="Helical" evidence="2">
    <location>
        <begin position="44"/>
        <end position="64"/>
    </location>
</feature>
<keyword evidence="4" id="KW-1185">Reference proteome</keyword>
<evidence type="ECO:0000256" key="1">
    <source>
        <dbReference type="SAM" id="MobiDB-lite"/>
    </source>
</evidence>
<evidence type="ECO:0000313" key="3">
    <source>
        <dbReference type="EMBL" id="EFK55950.1"/>
    </source>
</evidence>
<keyword evidence="2" id="KW-0472">Membrane</keyword>
<dbReference type="GeneID" id="95427291"/>
<evidence type="ECO:0000313" key="4">
    <source>
        <dbReference type="Proteomes" id="UP000006258"/>
    </source>
</evidence>
<organism evidence="3 4">
    <name type="scientific">Sphingobacterium spiritivorum ATCC 33861</name>
    <dbReference type="NCBI Taxonomy" id="525373"/>
    <lineage>
        <taxon>Bacteria</taxon>
        <taxon>Pseudomonadati</taxon>
        <taxon>Bacteroidota</taxon>
        <taxon>Sphingobacteriia</taxon>
        <taxon>Sphingobacteriales</taxon>
        <taxon>Sphingobacteriaceae</taxon>
        <taxon>Sphingobacterium</taxon>
    </lineage>
</organism>
<dbReference type="eggNOG" id="ENOG5032Y9I">
    <property type="taxonomic scope" value="Bacteria"/>
</dbReference>
<sequence length="456" mass="49118">MAKENKKELIDDIADKLRDYELPYREGAWEKFASLDKGRKSRVLWPYWSAAAVILALGISYITYNTGDLQGDNAGVNTIAKKENTTQHAMPGAGQDSPSAPVESSDANVNQVHPNITNSSSKGLENRLASLSDPQQHTTTYIAADQSARVSVPFNELRTAALSADPIRAKESDLPDKTGTGLSRYNGLSGIKADDEPQPESKFSLSVLGTDNQQQTLANQQINRPKGMGRKWELGAFVSPASASSEVSMGGGLSVAYNLTKKLSVRSGVAVQNYQMAMALNPGKPSSASPAYMDSPVSNNAYLIDMSSAQSRLNPNFTAVSGSVLTLDIPVEMKYAITRNLYTTAGVSMVSVLQQERLNHYVENINGNTFAGKNANGVGAAESNNIQAVNKTVKSNEQNVGTNGFNGFINLSIGRKLPIKKTFSISVEPFYRLPLGQFKNSDVNYSNGGIKVITNF</sequence>
<feature type="region of interest" description="Disordered" evidence="1">
    <location>
        <begin position="86"/>
        <end position="107"/>
    </location>
</feature>
<keyword evidence="2" id="KW-1133">Transmembrane helix</keyword>
<protein>
    <recommendedName>
        <fullName evidence="5">Outer membrane protein beta-barrel domain-containing protein</fullName>
    </recommendedName>
</protein>
<dbReference type="AlphaFoldDB" id="D7VQ99"/>
<comment type="caution">
    <text evidence="3">The sequence shown here is derived from an EMBL/GenBank/DDBJ whole genome shotgun (WGS) entry which is preliminary data.</text>
</comment>
<dbReference type="Proteomes" id="UP000006258">
    <property type="component" value="Unassembled WGS sequence"/>
</dbReference>
<dbReference type="OrthoDB" id="1419682at2"/>
<proteinExistence type="predicted"/>
<dbReference type="STRING" id="525373.HMPREF0766_13153"/>
<dbReference type="RefSeq" id="WP_002994120.1">
    <property type="nucleotide sequence ID" value="NZ_GL379770.1"/>
</dbReference>
<reference evidence="3" key="1">
    <citation type="submission" date="2010-07" db="EMBL/GenBank/DDBJ databases">
        <authorList>
            <person name="Muzny D."/>
            <person name="Qin X."/>
            <person name="Buhay C."/>
            <person name="Dugan-Rocha S."/>
            <person name="Ding Y."/>
            <person name="Chen G."/>
            <person name="Hawes A."/>
            <person name="Holder M."/>
            <person name="Jhangiani S."/>
            <person name="Johnson A."/>
            <person name="Khan Z."/>
            <person name="Li Z."/>
            <person name="Liu W."/>
            <person name="Liu X."/>
            <person name="Perez L."/>
            <person name="Shen H."/>
            <person name="Wang Q."/>
            <person name="Watt J."/>
            <person name="Xi L."/>
            <person name="Xin Y."/>
            <person name="Zhou J."/>
            <person name="Deng J."/>
            <person name="Jiang H."/>
            <person name="Liu Y."/>
            <person name="Qu J."/>
            <person name="Song X.-Z."/>
            <person name="Zhang L."/>
            <person name="Villasana D."/>
            <person name="Johnson A."/>
            <person name="Liu J."/>
            <person name="Liyanage D."/>
            <person name="Lorensuhewa L."/>
            <person name="Robinson T."/>
            <person name="Song A."/>
            <person name="Song B.-B."/>
            <person name="Dinh H."/>
            <person name="Thornton R."/>
            <person name="Coyle M."/>
            <person name="Francisco L."/>
            <person name="Jackson L."/>
            <person name="Javaid M."/>
            <person name="Korchina V."/>
            <person name="Kovar C."/>
            <person name="Mata R."/>
            <person name="Mathew T."/>
            <person name="Ngo R."/>
            <person name="Nguyen L."/>
            <person name="Nguyen N."/>
            <person name="Okwuonu G."/>
            <person name="Ongeri F."/>
            <person name="Pham C."/>
            <person name="Simmons D."/>
            <person name="Wilczek-Boney K."/>
            <person name="Hale W."/>
            <person name="Jakkamsetti A."/>
            <person name="Pham P."/>
            <person name="Ruth R."/>
            <person name="San Lucas F."/>
            <person name="Warren J."/>
            <person name="Zhang J."/>
            <person name="Zhao Z."/>
            <person name="Zhou C."/>
            <person name="Zhu D."/>
            <person name="Lee S."/>
            <person name="Bess C."/>
            <person name="Blankenburg K."/>
            <person name="Forbes L."/>
            <person name="Fu Q."/>
            <person name="Gubbala S."/>
            <person name="Hirani K."/>
            <person name="Jayaseelan J.C."/>
            <person name="Lara F."/>
            <person name="Munidasa M."/>
            <person name="Palculict T."/>
            <person name="Patil S."/>
            <person name="Pu L.-L."/>
            <person name="Saada N."/>
            <person name="Tang L."/>
            <person name="Weissenberger G."/>
            <person name="Zhu Y."/>
            <person name="Hemphill L."/>
            <person name="Shang Y."/>
            <person name="Youmans B."/>
            <person name="Ayvaz T."/>
            <person name="Ross M."/>
            <person name="Santibanez J."/>
            <person name="Aqrawi P."/>
            <person name="Gross S."/>
            <person name="Joshi V."/>
            <person name="Fowler G."/>
            <person name="Nazareth L."/>
            <person name="Reid J."/>
            <person name="Worley K."/>
            <person name="Petrosino J."/>
            <person name="Highlander S."/>
            <person name="Gibbs R."/>
        </authorList>
    </citation>
    <scope>NUCLEOTIDE SEQUENCE [LARGE SCALE GENOMIC DNA]</scope>
    <source>
        <strain evidence="3">ATCC 33861</strain>
    </source>
</reference>
<name>D7VQ99_SPHSI</name>
<keyword evidence="2" id="KW-0812">Transmembrane</keyword>
<gene>
    <name evidence="3" type="ORF">HMPREF0766_13153</name>
</gene>
<evidence type="ECO:0008006" key="5">
    <source>
        <dbReference type="Google" id="ProtNLM"/>
    </source>
</evidence>
<dbReference type="EMBL" id="ACHA02000012">
    <property type="protein sequence ID" value="EFK55950.1"/>
    <property type="molecule type" value="Genomic_DNA"/>
</dbReference>
<dbReference type="HOGENOM" id="CLU_048279_0_0_10"/>
<evidence type="ECO:0000256" key="2">
    <source>
        <dbReference type="SAM" id="Phobius"/>
    </source>
</evidence>
<accession>D7VQ99</accession>